<proteinExistence type="predicted"/>
<gene>
    <name evidence="2" type="ORF">SMD11_1240</name>
</gene>
<evidence type="ECO:0008006" key="4">
    <source>
        <dbReference type="Google" id="ProtNLM"/>
    </source>
</evidence>
<dbReference type="OrthoDB" id="3233083at2"/>
<evidence type="ECO:0000313" key="3">
    <source>
        <dbReference type="Proteomes" id="UP000195755"/>
    </source>
</evidence>
<dbReference type="Pfam" id="PF25673">
    <property type="entry name" value="Terminase_7"/>
    <property type="match status" value="1"/>
</dbReference>
<feature type="compositionally biased region" description="Basic and acidic residues" evidence="1">
    <location>
        <begin position="16"/>
        <end position="38"/>
    </location>
</feature>
<organism evidence="2 3">
    <name type="scientific">Streptomyces albireticuli</name>
    <dbReference type="NCBI Taxonomy" id="1940"/>
    <lineage>
        <taxon>Bacteria</taxon>
        <taxon>Bacillati</taxon>
        <taxon>Actinomycetota</taxon>
        <taxon>Actinomycetes</taxon>
        <taxon>Kitasatosporales</taxon>
        <taxon>Streptomycetaceae</taxon>
        <taxon>Streptomyces</taxon>
    </lineage>
</organism>
<sequence length="146" mass="16517">MATRRGPAPNPNAVRRNTDHALGEKKLSGRSGEGRELPRALGISTAGAKRFWMTWAASPQSEDWMETDWAELEIVTKLVDAFYLGDMKYAPEIRQRVGKWGATTEDRARLRMSFDKSVEVEKAQEGRRKLSDEDMDAELFKLLSEG</sequence>
<dbReference type="AlphaFoldDB" id="A0A1Z2KY84"/>
<dbReference type="EMBL" id="CP021744">
    <property type="protein sequence ID" value="ARZ66901.1"/>
    <property type="molecule type" value="Genomic_DNA"/>
</dbReference>
<evidence type="ECO:0000313" key="2">
    <source>
        <dbReference type="EMBL" id="ARZ66901.1"/>
    </source>
</evidence>
<dbReference type="KEGG" id="salj:SMD11_1240"/>
<dbReference type="InterPro" id="IPR057972">
    <property type="entry name" value="Terminase_7"/>
</dbReference>
<protein>
    <recommendedName>
        <fullName evidence="4">Terminase small subunit</fullName>
    </recommendedName>
</protein>
<dbReference type="RefSeq" id="WP_087925440.1">
    <property type="nucleotide sequence ID" value="NZ_CP021744.1"/>
</dbReference>
<feature type="region of interest" description="Disordered" evidence="1">
    <location>
        <begin position="1"/>
        <end position="39"/>
    </location>
</feature>
<accession>A0A1Z2KY84</accession>
<evidence type="ECO:0000256" key="1">
    <source>
        <dbReference type="SAM" id="MobiDB-lite"/>
    </source>
</evidence>
<reference evidence="2 3" key="1">
    <citation type="submission" date="2017-06" db="EMBL/GenBank/DDBJ databases">
        <title>Streptomyces albireticuli Genome sequencing and assembly.</title>
        <authorList>
            <person name="Wang Y."/>
            <person name="Du B."/>
            <person name="Ding Y."/>
            <person name="Liu H."/>
            <person name="Hou Q."/>
            <person name="Liu K."/>
            <person name="Yao L."/>
            <person name="Wang C."/>
        </authorList>
    </citation>
    <scope>NUCLEOTIDE SEQUENCE [LARGE SCALE GENOMIC DNA]</scope>
    <source>
        <strain evidence="2 3">MDJK11</strain>
    </source>
</reference>
<dbReference type="Proteomes" id="UP000195755">
    <property type="component" value="Chromosome"/>
</dbReference>
<name>A0A1Z2KY84_9ACTN</name>